<feature type="domain" description="GGDEF" evidence="1">
    <location>
        <begin position="91"/>
        <end position="228"/>
    </location>
</feature>
<evidence type="ECO:0000259" key="1">
    <source>
        <dbReference type="PROSITE" id="PS50887"/>
    </source>
</evidence>
<organism evidence="2 3">
    <name type="scientific">Catenulispora acidiphila (strain DSM 44928 / JCM 14897 / NBRC 102108 / NRRL B-24433 / ID139908)</name>
    <dbReference type="NCBI Taxonomy" id="479433"/>
    <lineage>
        <taxon>Bacteria</taxon>
        <taxon>Bacillati</taxon>
        <taxon>Actinomycetota</taxon>
        <taxon>Actinomycetes</taxon>
        <taxon>Catenulisporales</taxon>
        <taxon>Catenulisporaceae</taxon>
        <taxon>Catenulispora</taxon>
    </lineage>
</organism>
<evidence type="ECO:0000313" key="2">
    <source>
        <dbReference type="EMBL" id="ACU69066.1"/>
    </source>
</evidence>
<dbReference type="PANTHER" id="PTHR45138">
    <property type="entry name" value="REGULATORY COMPONENTS OF SENSORY TRANSDUCTION SYSTEM"/>
    <property type="match status" value="1"/>
</dbReference>
<dbReference type="Pfam" id="PF00990">
    <property type="entry name" value="GGDEF"/>
    <property type="match status" value="1"/>
</dbReference>
<dbReference type="KEGG" id="cai:Caci_0111"/>
<dbReference type="AlphaFoldDB" id="C7QHC7"/>
<dbReference type="InterPro" id="IPR050469">
    <property type="entry name" value="Diguanylate_Cyclase"/>
</dbReference>
<dbReference type="GO" id="GO:0052621">
    <property type="term" value="F:diguanylate cyclase activity"/>
    <property type="evidence" value="ECO:0007669"/>
    <property type="project" value="TreeGrafter"/>
</dbReference>
<dbReference type="InterPro" id="IPR029787">
    <property type="entry name" value="Nucleotide_cyclase"/>
</dbReference>
<dbReference type="eggNOG" id="COG2199">
    <property type="taxonomic scope" value="Bacteria"/>
</dbReference>
<sequence precursor="true">MSLTAVVLVLLAAAAVALAGMNLALRRRLEHLEETTRTALAQAASEVTGLEQGREDLERLSALDPLTGVWNYRYLQGALGRELEAARATGIGGALLMIDVDDFRRVNAGYGHQRGSAVLRELAQRLALEVRHADTFARYGGEEFVLILPGTNADTAAKVAERLCYAVRKLTFDAGPDTDSEQGPFQLTISVGGVIFPDHGTHAATLLRVADEQLMAAKRDSHGSWRIT</sequence>
<gene>
    <name evidence="2" type="ordered locus">Caci_0111</name>
</gene>
<dbReference type="OrthoDB" id="23692at2"/>
<dbReference type="PANTHER" id="PTHR45138:SF9">
    <property type="entry name" value="DIGUANYLATE CYCLASE DGCM-RELATED"/>
    <property type="match status" value="1"/>
</dbReference>
<dbReference type="InterPro" id="IPR000160">
    <property type="entry name" value="GGDEF_dom"/>
</dbReference>
<dbReference type="SMART" id="SM00267">
    <property type="entry name" value="GGDEF"/>
    <property type="match status" value="1"/>
</dbReference>
<dbReference type="HOGENOM" id="CLU_000445_11_16_11"/>
<dbReference type="STRING" id="479433.Caci_0111"/>
<dbReference type="InterPro" id="IPR043128">
    <property type="entry name" value="Rev_trsase/Diguanyl_cyclase"/>
</dbReference>
<dbReference type="PROSITE" id="PS50887">
    <property type="entry name" value="GGDEF"/>
    <property type="match status" value="1"/>
</dbReference>
<proteinExistence type="predicted"/>
<keyword evidence="3" id="KW-1185">Reference proteome</keyword>
<dbReference type="NCBIfam" id="TIGR00254">
    <property type="entry name" value="GGDEF"/>
    <property type="match status" value="1"/>
</dbReference>
<dbReference type="SUPFAM" id="SSF55073">
    <property type="entry name" value="Nucleotide cyclase"/>
    <property type="match status" value="1"/>
</dbReference>
<accession>C7QHC7</accession>
<name>C7QHC7_CATAD</name>
<protein>
    <submittedName>
        <fullName evidence="2">Diguanylate cyclase</fullName>
    </submittedName>
</protein>
<dbReference type="CDD" id="cd01949">
    <property type="entry name" value="GGDEF"/>
    <property type="match status" value="1"/>
</dbReference>
<evidence type="ECO:0000313" key="3">
    <source>
        <dbReference type="Proteomes" id="UP000000851"/>
    </source>
</evidence>
<dbReference type="EMBL" id="CP001700">
    <property type="protein sequence ID" value="ACU69066.1"/>
    <property type="molecule type" value="Genomic_DNA"/>
</dbReference>
<dbReference type="Proteomes" id="UP000000851">
    <property type="component" value="Chromosome"/>
</dbReference>
<dbReference type="Gene3D" id="3.30.70.270">
    <property type="match status" value="1"/>
</dbReference>
<reference evidence="2 3" key="1">
    <citation type="journal article" date="2009" name="Stand. Genomic Sci.">
        <title>Complete genome sequence of Catenulispora acidiphila type strain (ID 139908).</title>
        <authorList>
            <person name="Copeland A."/>
            <person name="Lapidus A."/>
            <person name="Glavina Del Rio T."/>
            <person name="Nolan M."/>
            <person name="Lucas S."/>
            <person name="Chen F."/>
            <person name="Tice H."/>
            <person name="Cheng J.F."/>
            <person name="Bruce D."/>
            <person name="Goodwin L."/>
            <person name="Pitluck S."/>
            <person name="Mikhailova N."/>
            <person name="Pati A."/>
            <person name="Ivanova N."/>
            <person name="Mavromatis K."/>
            <person name="Chen A."/>
            <person name="Palaniappan K."/>
            <person name="Chain P."/>
            <person name="Land M."/>
            <person name="Hauser L."/>
            <person name="Chang Y.J."/>
            <person name="Jeffries C.D."/>
            <person name="Chertkov O."/>
            <person name="Brettin T."/>
            <person name="Detter J.C."/>
            <person name="Han C."/>
            <person name="Ali Z."/>
            <person name="Tindall B.J."/>
            <person name="Goker M."/>
            <person name="Bristow J."/>
            <person name="Eisen J.A."/>
            <person name="Markowitz V."/>
            <person name="Hugenholtz P."/>
            <person name="Kyrpides N.C."/>
            <person name="Klenk H.P."/>
        </authorList>
    </citation>
    <scope>NUCLEOTIDE SEQUENCE [LARGE SCALE GENOMIC DNA]</scope>
    <source>
        <strain evidence="3">DSM 44928 / JCM 14897 / NBRC 102108 / NRRL B-24433 / ID139908</strain>
    </source>
</reference>
<dbReference type="RefSeq" id="WP_012784361.1">
    <property type="nucleotide sequence ID" value="NC_013131.1"/>
</dbReference>
<dbReference type="InParanoid" id="C7QHC7"/>